<evidence type="ECO:0000313" key="3">
    <source>
        <dbReference type="EMBL" id="SEA54103.1"/>
    </source>
</evidence>
<proteinExistence type="predicted"/>
<organism evidence="3 4">
    <name type="scientific">Desulfuromusa kysingii</name>
    <dbReference type="NCBI Taxonomy" id="37625"/>
    <lineage>
        <taxon>Bacteria</taxon>
        <taxon>Pseudomonadati</taxon>
        <taxon>Thermodesulfobacteriota</taxon>
        <taxon>Desulfuromonadia</taxon>
        <taxon>Desulfuromonadales</taxon>
        <taxon>Geopsychrobacteraceae</taxon>
        <taxon>Desulfuromusa</taxon>
    </lineage>
</organism>
<dbReference type="SUPFAM" id="SSF160443">
    <property type="entry name" value="SMR domain-like"/>
    <property type="match status" value="1"/>
</dbReference>
<gene>
    <name evidence="3" type="ORF">SAMN05660420_02379</name>
</gene>
<dbReference type="InterPro" id="IPR002625">
    <property type="entry name" value="Smr_dom"/>
</dbReference>
<keyword evidence="4" id="KW-1185">Reference proteome</keyword>
<feature type="domain" description="Smr" evidence="2">
    <location>
        <begin position="139"/>
        <end position="222"/>
    </location>
</feature>
<evidence type="ECO:0000256" key="1">
    <source>
        <dbReference type="SAM" id="MobiDB-lite"/>
    </source>
</evidence>
<dbReference type="Gene3D" id="3.30.1370.110">
    <property type="match status" value="1"/>
</dbReference>
<dbReference type="EMBL" id="FNQN01000007">
    <property type="protein sequence ID" value="SEA54103.1"/>
    <property type="molecule type" value="Genomic_DNA"/>
</dbReference>
<dbReference type="STRING" id="37625.SAMN05660420_02379"/>
<dbReference type="Pfam" id="PF01713">
    <property type="entry name" value="Smr"/>
    <property type="match status" value="1"/>
</dbReference>
<dbReference type="PANTHER" id="PTHR35562:SF2">
    <property type="entry name" value="DNA ENDONUCLEASE SMRA-RELATED"/>
    <property type="match status" value="1"/>
</dbReference>
<dbReference type="Proteomes" id="UP000199409">
    <property type="component" value="Unassembled WGS sequence"/>
</dbReference>
<dbReference type="AlphaFoldDB" id="A0A1H4C1B4"/>
<dbReference type="InterPro" id="IPR036063">
    <property type="entry name" value="Smr_dom_sf"/>
</dbReference>
<dbReference type="PANTHER" id="PTHR35562">
    <property type="entry name" value="DNA ENDONUCLEASE SMRA-RELATED"/>
    <property type="match status" value="1"/>
</dbReference>
<feature type="region of interest" description="Disordered" evidence="1">
    <location>
        <begin position="68"/>
        <end position="89"/>
    </location>
</feature>
<dbReference type="OrthoDB" id="9808881at2"/>
<name>A0A1H4C1B4_9BACT</name>
<dbReference type="GO" id="GO:0004519">
    <property type="term" value="F:endonuclease activity"/>
    <property type="evidence" value="ECO:0007669"/>
    <property type="project" value="UniProtKB-KW"/>
</dbReference>
<dbReference type="SMART" id="SM00463">
    <property type="entry name" value="SMR"/>
    <property type="match status" value="1"/>
</dbReference>
<keyword evidence="3" id="KW-0255">Endonuclease</keyword>
<keyword evidence="3" id="KW-0378">Hydrolase</keyword>
<accession>A0A1H4C1B4</accession>
<keyword evidence="3" id="KW-0540">Nuclease</keyword>
<reference evidence="3 4" key="1">
    <citation type="submission" date="2016-10" db="EMBL/GenBank/DDBJ databases">
        <authorList>
            <person name="de Groot N.N."/>
        </authorList>
    </citation>
    <scope>NUCLEOTIDE SEQUENCE [LARGE SCALE GENOMIC DNA]</scope>
    <source>
        <strain evidence="3 4">DSM 7343</strain>
    </source>
</reference>
<sequence>MAKKRTKVKSKKREYNSDPFSDLKGFVFSAPEINKTEIPEKKQSSTEVIGTFSDEMEMLGVKKLNMDTDSENEPFADSSESSTPLHSEPVTDEEIFLTAMSELTVSFRDNLPDHDLQPTAEQRRIKQLKRGKLSPEASLDLHGCQRSEVVQKLTLFLKDSLHQGRQTVLVITGKGLHSESGTAVLRDEVEHFLSSGGKKYVVEWTRSPKQYGGEGAIVLFLRKKVKM</sequence>
<dbReference type="PROSITE" id="PS50828">
    <property type="entry name" value="SMR"/>
    <property type="match status" value="1"/>
</dbReference>
<dbReference type="RefSeq" id="WP_092348720.1">
    <property type="nucleotide sequence ID" value="NZ_FNQN01000007.1"/>
</dbReference>
<evidence type="ECO:0000313" key="4">
    <source>
        <dbReference type="Proteomes" id="UP000199409"/>
    </source>
</evidence>
<protein>
    <submittedName>
        <fullName evidence="3">DNA-nicking endonuclease, Smr domain</fullName>
    </submittedName>
</protein>
<evidence type="ECO:0000259" key="2">
    <source>
        <dbReference type="PROSITE" id="PS50828"/>
    </source>
</evidence>